<dbReference type="Proteomes" id="UP000002938">
    <property type="component" value="Unassembled WGS sequence"/>
</dbReference>
<gene>
    <name evidence="1" type="ORF">CUW_2750</name>
</gene>
<organism evidence="1 2">
    <name type="scientific">Turicibacter sanguinis PC909</name>
    <dbReference type="NCBI Taxonomy" id="702450"/>
    <lineage>
        <taxon>Bacteria</taxon>
        <taxon>Bacillati</taxon>
        <taxon>Bacillota</taxon>
        <taxon>Erysipelotrichia</taxon>
        <taxon>Erysipelotrichales</taxon>
        <taxon>Turicibacteraceae</taxon>
        <taxon>Turicibacter</taxon>
    </lineage>
</organism>
<reference evidence="1 2" key="1">
    <citation type="journal article" date="2011" name="J. Bacteriol.">
        <title>Draft Genome Sequence of Turicibacter sanguinis PC909, Isolated from Human Feces.</title>
        <authorList>
            <person name="Cuiv P.O."/>
            <person name="Klaassens E.S."/>
            <person name="Durkin A.S."/>
            <person name="Harkins D.M."/>
            <person name="Foster L."/>
            <person name="McCorrison J."/>
            <person name="Torralba M."/>
            <person name="Nelson K.E."/>
            <person name="Morrison M."/>
        </authorList>
    </citation>
    <scope>NUCLEOTIDE SEQUENCE [LARGE SCALE GENOMIC DNA]</scope>
    <source>
        <strain evidence="1 2">PC909</strain>
    </source>
</reference>
<name>A0ABN0A1K8_9FIRM</name>
<dbReference type="EMBL" id="ADMN01000073">
    <property type="protein sequence ID" value="EFF63546.1"/>
    <property type="molecule type" value="Genomic_DNA"/>
</dbReference>
<proteinExistence type="predicted"/>
<protein>
    <submittedName>
        <fullName evidence="1">Conserved domain protein</fullName>
    </submittedName>
</protein>
<evidence type="ECO:0000313" key="2">
    <source>
        <dbReference type="Proteomes" id="UP000002938"/>
    </source>
</evidence>
<comment type="caution">
    <text evidence="1">The sequence shown here is derived from an EMBL/GenBank/DDBJ whole genome shotgun (WGS) entry which is preliminary data.</text>
</comment>
<sequence>MLFNVRSVGNSFDLIPMAAYVILEGILNSQQEADFSIQFY</sequence>
<accession>A0ABN0A1K8</accession>
<evidence type="ECO:0000313" key="1">
    <source>
        <dbReference type="EMBL" id="EFF63546.1"/>
    </source>
</evidence>
<keyword evidence="2" id="KW-1185">Reference proteome</keyword>